<organism evidence="2 3">
    <name type="scientific">Affinibrenneria salicis</name>
    <dbReference type="NCBI Taxonomy" id="2590031"/>
    <lineage>
        <taxon>Bacteria</taxon>
        <taxon>Pseudomonadati</taxon>
        <taxon>Pseudomonadota</taxon>
        <taxon>Gammaproteobacteria</taxon>
        <taxon>Enterobacterales</taxon>
        <taxon>Pectobacteriaceae</taxon>
        <taxon>Affinibrenneria</taxon>
    </lineage>
</organism>
<proteinExistence type="predicted"/>
<keyword evidence="1" id="KW-0812">Transmembrane</keyword>
<dbReference type="Proteomes" id="UP000335415">
    <property type="component" value="Unassembled WGS sequence"/>
</dbReference>
<feature type="transmembrane region" description="Helical" evidence="1">
    <location>
        <begin position="86"/>
        <end position="101"/>
    </location>
</feature>
<keyword evidence="3" id="KW-1185">Reference proteome</keyword>
<evidence type="ECO:0000313" key="3">
    <source>
        <dbReference type="Proteomes" id="UP000335415"/>
    </source>
</evidence>
<dbReference type="AlphaFoldDB" id="A0A5J5FSE1"/>
<feature type="transmembrane region" description="Helical" evidence="1">
    <location>
        <begin position="29"/>
        <end position="48"/>
    </location>
</feature>
<keyword evidence="1" id="KW-1133">Transmembrane helix</keyword>
<keyword evidence="1" id="KW-0472">Membrane</keyword>
<dbReference type="EMBL" id="VYKJ01000018">
    <property type="protein sequence ID" value="KAA8995591.1"/>
    <property type="molecule type" value="Genomic_DNA"/>
</dbReference>
<protein>
    <recommendedName>
        <fullName evidence="4">PQ-loop repeat-containing protein</fullName>
    </recommendedName>
</protein>
<accession>A0A5J5FSE1</accession>
<dbReference type="RefSeq" id="WP_150437450.1">
    <property type="nucleotide sequence ID" value="NZ_VYKJ01000018.1"/>
</dbReference>
<dbReference type="OrthoDB" id="7057840at2"/>
<feature type="transmembrane region" description="Helical" evidence="1">
    <location>
        <begin position="54"/>
        <end position="74"/>
    </location>
</feature>
<feature type="transmembrane region" description="Helical" evidence="1">
    <location>
        <begin position="136"/>
        <end position="155"/>
    </location>
</feature>
<evidence type="ECO:0008006" key="4">
    <source>
        <dbReference type="Google" id="ProtNLM"/>
    </source>
</evidence>
<reference evidence="2 3" key="1">
    <citation type="submission" date="2019-09" db="EMBL/GenBank/DDBJ databases">
        <authorList>
            <person name="Li Y."/>
        </authorList>
    </citation>
    <scope>NUCLEOTIDE SEQUENCE [LARGE SCALE GENOMIC DNA]</scope>
    <source>
        <strain evidence="2 3">L3-3HA</strain>
    </source>
</reference>
<evidence type="ECO:0000256" key="1">
    <source>
        <dbReference type="SAM" id="Phobius"/>
    </source>
</evidence>
<evidence type="ECO:0000313" key="2">
    <source>
        <dbReference type="EMBL" id="KAA8995591.1"/>
    </source>
</evidence>
<gene>
    <name evidence="2" type="ORF">FJU30_23795</name>
</gene>
<sequence length="196" mass="21170">MEATIMLLSFAQYIPYFIALGRRRVQPSVSGWLCFALSLIVTIIASVSLGHYSILIACGLSLLCQLVIIAWGVVRGLAFRPDKTERTILFAVGGSIALWLITGQAELAIYLNIAIDLAGTGLTLKKLLHIPASESLLTWLIGTVGSALSVVYFFNGVSSDFLYLLTIFVSNLVVLLLLAGQLYSRRNGGGTLPHAR</sequence>
<feature type="transmembrane region" description="Helical" evidence="1">
    <location>
        <begin position="161"/>
        <end position="179"/>
    </location>
</feature>
<name>A0A5J5FSE1_9GAMM</name>
<comment type="caution">
    <text evidence="2">The sequence shown here is derived from an EMBL/GenBank/DDBJ whole genome shotgun (WGS) entry which is preliminary data.</text>
</comment>